<evidence type="ECO:0000313" key="1">
    <source>
        <dbReference type="EMBL" id="KAK3359793.1"/>
    </source>
</evidence>
<name>A0AAJ0HR06_9PEZI</name>
<sequence length="201" mass="22445">MFAQKETLRFREKQAHGRSSWAEWPLREIKARTLVSKPGIYTSFPGDSSEPVISSSALSIYCRYLAVDWTCLQTLCGRHGERLADWRVSNGTRETDSLDRQVDVDMGGDMLATLSIFAFHLRFGTSSPRPQGTVAIMEAAIFPVPPVSGAPVGPRQVGASFRPVTSLSPRWVPDSSPISHPHFVPLLILQSYRKRHPRWVA</sequence>
<dbReference type="AlphaFoldDB" id="A0AAJ0HR06"/>
<dbReference type="Proteomes" id="UP001275084">
    <property type="component" value="Unassembled WGS sequence"/>
</dbReference>
<proteinExistence type="predicted"/>
<dbReference type="EMBL" id="JAUIQD010000002">
    <property type="protein sequence ID" value="KAK3359793.1"/>
    <property type="molecule type" value="Genomic_DNA"/>
</dbReference>
<gene>
    <name evidence="1" type="ORF">B0T25DRAFT_109844</name>
</gene>
<reference evidence="1" key="2">
    <citation type="submission" date="2023-06" db="EMBL/GenBank/DDBJ databases">
        <authorList>
            <consortium name="Lawrence Berkeley National Laboratory"/>
            <person name="Haridas S."/>
            <person name="Hensen N."/>
            <person name="Bonometti L."/>
            <person name="Westerberg I."/>
            <person name="Brannstrom I.O."/>
            <person name="Guillou S."/>
            <person name="Cros-Aarteil S."/>
            <person name="Calhoun S."/>
            <person name="Kuo A."/>
            <person name="Mondo S."/>
            <person name="Pangilinan J."/>
            <person name="Riley R."/>
            <person name="Labutti K."/>
            <person name="Andreopoulos B."/>
            <person name="Lipzen A."/>
            <person name="Chen C."/>
            <person name="Yanf M."/>
            <person name="Daum C."/>
            <person name="Ng V."/>
            <person name="Clum A."/>
            <person name="Steindorff A."/>
            <person name="Ohm R."/>
            <person name="Martin F."/>
            <person name="Silar P."/>
            <person name="Natvig D."/>
            <person name="Lalanne C."/>
            <person name="Gautier V."/>
            <person name="Ament-Velasquez S.L."/>
            <person name="Kruys A."/>
            <person name="Hutchinson M.I."/>
            <person name="Powell A.J."/>
            <person name="Barry K."/>
            <person name="Miller A.N."/>
            <person name="Grigoriev I.V."/>
            <person name="Debuchy R."/>
            <person name="Gladieux P."/>
            <person name="Thoren M.H."/>
            <person name="Johannesson H."/>
        </authorList>
    </citation>
    <scope>NUCLEOTIDE SEQUENCE</scope>
    <source>
        <strain evidence="1">CBS 955.72</strain>
    </source>
</reference>
<organism evidence="1 2">
    <name type="scientific">Lasiosphaeria hispida</name>
    <dbReference type="NCBI Taxonomy" id="260671"/>
    <lineage>
        <taxon>Eukaryota</taxon>
        <taxon>Fungi</taxon>
        <taxon>Dikarya</taxon>
        <taxon>Ascomycota</taxon>
        <taxon>Pezizomycotina</taxon>
        <taxon>Sordariomycetes</taxon>
        <taxon>Sordariomycetidae</taxon>
        <taxon>Sordariales</taxon>
        <taxon>Lasiosphaeriaceae</taxon>
        <taxon>Lasiosphaeria</taxon>
    </lineage>
</organism>
<reference evidence="1" key="1">
    <citation type="journal article" date="2023" name="Mol. Phylogenet. Evol.">
        <title>Genome-scale phylogeny and comparative genomics of the fungal order Sordariales.</title>
        <authorList>
            <person name="Hensen N."/>
            <person name="Bonometti L."/>
            <person name="Westerberg I."/>
            <person name="Brannstrom I.O."/>
            <person name="Guillou S."/>
            <person name="Cros-Aarteil S."/>
            <person name="Calhoun S."/>
            <person name="Haridas S."/>
            <person name="Kuo A."/>
            <person name="Mondo S."/>
            <person name="Pangilinan J."/>
            <person name="Riley R."/>
            <person name="LaButti K."/>
            <person name="Andreopoulos B."/>
            <person name="Lipzen A."/>
            <person name="Chen C."/>
            <person name="Yan M."/>
            <person name="Daum C."/>
            <person name="Ng V."/>
            <person name="Clum A."/>
            <person name="Steindorff A."/>
            <person name="Ohm R.A."/>
            <person name="Martin F."/>
            <person name="Silar P."/>
            <person name="Natvig D.O."/>
            <person name="Lalanne C."/>
            <person name="Gautier V."/>
            <person name="Ament-Velasquez S.L."/>
            <person name="Kruys A."/>
            <person name="Hutchinson M.I."/>
            <person name="Powell A.J."/>
            <person name="Barry K."/>
            <person name="Miller A.N."/>
            <person name="Grigoriev I.V."/>
            <person name="Debuchy R."/>
            <person name="Gladieux P."/>
            <person name="Hiltunen Thoren M."/>
            <person name="Johannesson H."/>
        </authorList>
    </citation>
    <scope>NUCLEOTIDE SEQUENCE</scope>
    <source>
        <strain evidence="1">CBS 955.72</strain>
    </source>
</reference>
<evidence type="ECO:0000313" key="2">
    <source>
        <dbReference type="Proteomes" id="UP001275084"/>
    </source>
</evidence>
<keyword evidence="2" id="KW-1185">Reference proteome</keyword>
<comment type="caution">
    <text evidence="1">The sequence shown here is derived from an EMBL/GenBank/DDBJ whole genome shotgun (WGS) entry which is preliminary data.</text>
</comment>
<accession>A0AAJ0HR06</accession>
<protein>
    <submittedName>
        <fullName evidence="1">Uncharacterized protein</fullName>
    </submittedName>
</protein>